<dbReference type="RefSeq" id="WP_062498548.1">
    <property type="nucleotide sequence ID" value="NZ_MXAN01000002.1"/>
</dbReference>
<evidence type="ECO:0000313" key="4">
    <source>
        <dbReference type="Proteomes" id="UP000191025"/>
    </source>
</evidence>
<gene>
    <name evidence="2" type="ORF">B5J94_00115</name>
    <name evidence="3" type="ORF">NCTC7911_00188</name>
</gene>
<dbReference type="EMBL" id="MXAN01000002">
    <property type="protein sequence ID" value="OPH39492.1"/>
    <property type="molecule type" value="Genomic_DNA"/>
</dbReference>
<feature type="chain" id="PRO_5044566827" evidence="1">
    <location>
        <begin position="24"/>
        <end position="85"/>
    </location>
</feature>
<dbReference type="Proteomes" id="UP000191025">
    <property type="component" value="Unassembled WGS sequence"/>
</dbReference>
<accession>A0A1V4H3I9</accession>
<proteinExistence type="predicted"/>
<evidence type="ECO:0000256" key="1">
    <source>
        <dbReference type="SAM" id="SignalP"/>
    </source>
</evidence>
<protein>
    <submittedName>
        <fullName evidence="2">Uncharacterized protein</fullName>
    </submittedName>
</protein>
<reference evidence="4" key="1">
    <citation type="submission" date="2017-03" db="EMBL/GenBank/DDBJ databases">
        <title>Draft genome sequence of Moraxella equi CCUG 4950T type strain.</title>
        <authorList>
            <person name="Salva-Serra F."/>
            <person name="Engstrom-Jakobsson H."/>
            <person name="Thorell K."/>
            <person name="Jaen-Luchoro D."/>
            <person name="Gonzales-Siles L."/>
            <person name="Karlsson R."/>
            <person name="Yazdan S."/>
            <person name="Boulund F."/>
            <person name="Johnning A."/>
            <person name="Engstrand L."/>
            <person name="Kristiansson E."/>
            <person name="Moore E."/>
        </authorList>
    </citation>
    <scope>NUCLEOTIDE SEQUENCE [LARGE SCALE GENOMIC DNA]</scope>
    <source>
        <strain evidence="4">CCUG 4441</strain>
    </source>
</reference>
<evidence type="ECO:0000313" key="5">
    <source>
        <dbReference type="Proteomes" id="UP000254107"/>
    </source>
</evidence>
<evidence type="ECO:0000313" key="3">
    <source>
        <dbReference type="EMBL" id="STY98824.1"/>
    </source>
</evidence>
<feature type="signal peptide" evidence="1">
    <location>
        <begin position="1"/>
        <end position="23"/>
    </location>
</feature>
<sequence length="85" mass="9472">MKITKALAIALALTTASIGMAHADDNHLERTAYQDPTVHQNLEKARTIIEAQGYQITDKLEIDEKRGKLYVKTEAIKNGKNMTFA</sequence>
<dbReference type="EMBL" id="UGQC01000001">
    <property type="protein sequence ID" value="STY98824.1"/>
    <property type="molecule type" value="Genomic_DNA"/>
</dbReference>
<dbReference type="Proteomes" id="UP000254107">
    <property type="component" value="Unassembled WGS sequence"/>
</dbReference>
<name>A0A1V4H3I9_MORLA</name>
<organism evidence="2 4">
    <name type="scientific">Moraxella lacunata</name>
    <dbReference type="NCBI Taxonomy" id="477"/>
    <lineage>
        <taxon>Bacteria</taxon>
        <taxon>Pseudomonadati</taxon>
        <taxon>Pseudomonadota</taxon>
        <taxon>Gammaproteobacteria</taxon>
        <taxon>Moraxellales</taxon>
        <taxon>Moraxellaceae</taxon>
        <taxon>Moraxella</taxon>
    </lineage>
</organism>
<reference evidence="2" key="2">
    <citation type="submission" date="2017-03" db="EMBL/GenBank/DDBJ databases">
        <authorList>
            <person name="Afonso C.L."/>
            <person name="Miller P.J."/>
            <person name="Scott M.A."/>
            <person name="Spackman E."/>
            <person name="Goraichik I."/>
            <person name="Dimitrov K.M."/>
            <person name="Suarez D.L."/>
            <person name="Swayne D.E."/>
        </authorList>
    </citation>
    <scope>NUCLEOTIDE SEQUENCE</scope>
    <source>
        <strain evidence="2">CCUG 4441</strain>
    </source>
</reference>
<reference evidence="3 5" key="3">
    <citation type="submission" date="2018-06" db="EMBL/GenBank/DDBJ databases">
        <authorList>
            <consortium name="Pathogen Informatics"/>
            <person name="Doyle S."/>
        </authorList>
    </citation>
    <scope>NUCLEOTIDE SEQUENCE [LARGE SCALE GENOMIC DNA]</scope>
    <source>
        <strain evidence="3 5">NCTC7911</strain>
    </source>
</reference>
<evidence type="ECO:0000313" key="2">
    <source>
        <dbReference type="EMBL" id="OPH39492.1"/>
    </source>
</evidence>
<dbReference type="AlphaFoldDB" id="A0A1V4H3I9"/>
<keyword evidence="1" id="KW-0732">Signal</keyword>
<dbReference type="GeneID" id="302268868"/>
<keyword evidence="5" id="KW-1185">Reference proteome</keyword>